<accession>A0ABP5GP09</accession>
<evidence type="ECO:0000313" key="2">
    <source>
        <dbReference type="Proteomes" id="UP001500751"/>
    </source>
</evidence>
<gene>
    <name evidence="1" type="ORF">GCM10009839_67150</name>
</gene>
<keyword evidence="2" id="KW-1185">Reference proteome</keyword>
<sequence length="246" mass="25667">MTNGVPALALVSEELAALGPYFGAAFHAGSESCEAPWRPFAELVEEPGAMAERVAGVRGYLAAGSGQDIEKVELRVAASVAHLGLVARVMSPLFGLGVLYGWRGSVRAGDLRWQPGLASTFPLSINEAVVEGRPDGRITDGRPDGRITDGVVTELETLMASFGVNRHILRGNVASALVGAGKALAAARPALRDRATAELGVLLARAELAGSVGYAADGSFRRRNCCLIYRAAPNQRGALCGDCALR</sequence>
<organism evidence="1 2">
    <name type="scientific">Catenulispora yoronensis</name>
    <dbReference type="NCBI Taxonomy" id="450799"/>
    <lineage>
        <taxon>Bacteria</taxon>
        <taxon>Bacillati</taxon>
        <taxon>Actinomycetota</taxon>
        <taxon>Actinomycetes</taxon>
        <taxon>Catenulisporales</taxon>
        <taxon>Catenulisporaceae</taxon>
        <taxon>Catenulispora</taxon>
    </lineage>
</organism>
<proteinExistence type="predicted"/>
<dbReference type="EMBL" id="BAAAQN010000050">
    <property type="protein sequence ID" value="GAA2050946.1"/>
    <property type="molecule type" value="Genomic_DNA"/>
</dbReference>
<reference evidence="2" key="1">
    <citation type="journal article" date="2019" name="Int. J. Syst. Evol. Microbiol.">
        <title>The Global Catalogue of Microorganisms (GCM) 10K type strain sequencing project: providing services to taxonomists for standard genome sequencing and annotation.</title>
        <authorList>
            <consortium name="The Broad Institute Genomics Platform"/>
            <consortium name="The Broad Institute Genome Sequencing Center for Infectious Disease"/>
            <person name="Wu L."/>
            <person name="Ma J."/>
        </authorList>
    </citation>
    <scope>NUCLEOTIDE SEQUENCE [LARGE SCALE GENOMIC DNA]</scope>
    <source>
        <strain evidence="2">JCM 16014</strain>
    </source>
</reference>
<comment type="caution">
    <text evidence="1">The sequence shown here is derived from an EMBL/GenBank/DDBJ whole genome shotgun (WGS) entry which is preliminary data.</text>
</comment>
<dbReference type="Proteomes" id="UP001500751">
    <property type="component" value="Unassembled WGS sequence"/>
</dbReference>
<dbReference type="RefSeq" id="WP_344669718.1">
    <property type="nucleotide sequence ID" value="NZ_BAAAQN010000050.1"/>
</dbReference>
<protein>
    <submittedName>
        <fullName evidence="1">(2Fe-2S)-binding protein</fullName>
    </submittedName>
</protein>
<name>A0ABP5GP09_9ACTN</name>
<evidence type="ECO:0000313" key="1">
    <source>
        <dbReference type="EMBL" id="GAA2050946.1"/>
    </source>
</evidence>